<dbReference type="InterPro" id="IPR024171">
    <property type="entry name" value="SRK-like_kinase"/>
</dbReference>
<dbReference type="InterPro" id="IPR008271">
    <property type="entry name" value="Ser/Thr_kinase_AS"/>
</dbReference>
<feature type="domain" description="Protein kinase" evidence="20">
    <location>
        <begin position="478"/>
        <end position="733"/>
    </location>
</feature>
<keyword evidence="8 17" id="KW-0418">Kinase</keyword>
<dbReference type="PANTHER" id="PTHR47974:SF19">
    <property type="entry name" value="RECEPTOR-LIKE SERINE_THREONINE-PROTEIN KINASE"/>
    <property type="match status" value="1"/>
</dbReference>
<dbReference type="Pfam" id="PF00069">
    <property type="entry name" value="Pkinase"/>
    <property type="match status" value="1"/>
</dbReference>
<dbReference type="AlphaFoldDB" id="A0AAV8FMV1"/>
<feature type="chain" id="PRO_5044001051" description="Receptor-like serine/threonine-protein kinase" evidence="19">
    <location>
        <begin position="22"/>
        <end position="733"/>
    </location>
</feature>
<dbReference type="PROSITE" id="PS50948">
    <property type="entry name" value="PAN"/>
    <property type="match status" value="1"/>
</dbReference>
<keyword evidence="9 17" id="KW-0067">ATP-binding</keyword>
<evidence type="ECO:0000256" key="14">
    <source>
        <dbReference type="ARBA" id="ARBA00023180"/>
    </source>
</evidence>
<dbReference type="Pfam" id="PF08276">
    <property type="entry name" value="PAN_2"/>
    <property type="match status" value="1"/>
</dbReference>
<dbReference type="InterPro" id="IPR011009">
    <property type="entry name" value="Kinase-like_dom_sf"/>
</dbReference>
<dbReference type="CDD" id="cd01098">
    <property type="entry name" value="PAN_AP_plant"/>
    <property type="match status" value="1"/>
</dbReference>
<dbReference type="Proteomes" id="UP001140206">
    <property type="component" value="Chromosome 2"/>
</dbReference>
<feature type="domain" description="Bulb-type lectin" evidence="21">
    <location>
        <begin position="23"/>
        <end position="145"/>
    </location>
</feature>
<keyword evidence="11" id="KW-0472">Membrane</keyword>
<dbReference type="Gene3D" id="1.10.510.10">
    <property type="entry name" value="Transferase(Phosphotransferase) domain 1"/>
    <property type="match status" value="1"/>
</dbReference>
<dbReference type="GO" id="GO:0016020">
    <property type="term" value="C:membrane"/>
    <property type="evidence" value="ECO:0007669"/>
    <property type="project" value="UniProtKB-SubCell"/>
</dbReference>
<sequence>MLVLFIFTIVIFLQNHACTSSANDTLVQGERLSNNRTLVSNGNLFEFGFFTQDAINYFLGIWVKNSSDDDGVVWTANREKPVTNISFSELSFSLDGDLVLIQSQSLIWSTNNTGRKPISGIAKLLDNGNLVLRNPTNSSEIMWQSFDHPTDVWLPGAPLNYLFEGPNLFLSSGLYSLKPESCIFYSKNSINCSFIISHVASELAYKYYFAGSDFGLDIWEQDSGVLSLKYVRGTYAFIKLNNSGYVNLMQWDSTLRSFKTRSSRGSNNICDYSLLCKNKALCSVQFFTFKSCGCPSEPEQSIPTSWTPPVSGNTLLTKWYDQCSKTISVDCTNDPGFYGTDGYSLYRIYDYSDNFNIQMVQSSEDCNLACSSDCSCIAYSYNAKTCKIWNGNFLKTYRQDYSLFLEIFVRISFGSSYHKDHKGANKVTVLCVIGGLSLLSAVLILCWRCSRRLLMAEKVKVDEFLTLYSYSLIKKITKNFSEKLGEGGFGTVYKGSFSDSTPIAIKRLKGRVQEEKQFRTEVQTIGIIRHAYLVRLLGFCSEGSRRVLVYEYMSNGSLDSHLFVESSSILGWQERYKIADGIARGLTYLHEECRDCIIHCDIKPENVLLDENFRPKIADFGMAKLLGRDFSRVLTTIRGTAGYLAPEWYSGEKITQKADVYSFGMMLFEIISGKRNLSKFNNRRYPYFPLFAMIKMNEGEVVCLVDEKLGGNVNVVELMRACKVAGWCMHTRI</sequence>
<dbReference type="FunFam" id="3.30.200.20:FF:000178">
    <property type="entry name" value="serine/threonine-protein kinase PBS1-like"/>
    <property type="match status" value="1"/>
</dbReference>
<keyword evidence="12" id="KW-1015">Disulfide bond</keyword>
<dbReference type="SUPFAM" id="SSF51110">
    <property type="entry name" value="alpha-D-mannose-specific plant lectins"/>
    <property type="match status" value="1"/>
</dbReference>
<dbReference type="InterPro" id="IPR003609">
    <property type="entry name" value="Pan_app"/>
</dbReference>
<feature type="binding site" evidence="18">
    <location>
        <position position="506"/>
    </location>
    <ligand>
        <name>ATP</name>
        <dbReference type="ChEBI" id="CHEBI:30616"/>
    </ligand>
</feature>
<evidence type="ECO:0000256" key="11">
    <source>
        <dbReference type="ARBA" id="ARBA00023136"/>
    </source>
</evidence>
<evidence type="ECO:0000256" key="12">
    <source>
        <dbReference type="ARBA" id="ARBA00023157"/>
    </source>
</evidence>
<evidence type="ECO:0000256" key="16">
    <source>
        <dbReference type="ARBA" id="ARBA00048679"/>
    </source>
</evidence>
<name>A0AAV8FMV1_9POAL</name>
<evidence type="ECO:0000256" key="5">
    <source>
        <dbReference type="ARBA" id="ARBA00022692"/>
    </source>
</evidence>
<feature type="domain" description="Apple" evidence="22">
    <location>
        <begin position="331"/>
        <end position="412"/>
    </location>
</feature>
<keyword evidence="14" id="KW-0325">Glycoprotein</keyword>
<dbReference type="EC" id="2.7.11.1" evidence="17"/>
<dbReference type="InterPro" id="IPR000719">
    <property type="entry name" value="Prot_kinase_dom"/>
</dbReference>
<dbReference type="PIRSF" id="PIRSF000641">
    <property type="entry name" value="SRK"/>
    <property type="match status" value="1"/>
</dbReference>
<evidence type="ECO:0000256" key="4">
    <source>
        <dbReference type="ARBA" id="ARBA00022679"/>
    </source>
</evidence>
<evidence type="ECO:0000313" key="23">
    <source>
        <dbReference type="EMBL" id="KAJ4794563.1"/>
    </source>
</evidence>
<proteinExistence type="inferred from homology"/>
<evidence type="ECO:0000256" key="9">
    <source>
        <dbReference type="ARBA" id="ARBA00022840"/>
    </source>
</evidence>
<comment type="catalytic activity">
    <reaction evidence="16 17">
        <text>L-seryl-[protein] + ATP = O-phospho-L-seryl-[protein] + ADP + H(+)</text>
        <dbReference type="Rhea" id="RHEA:17989"/>
        <dbReference type="Rhea" id="RHEA-COMP:9863"/>
        <dbReference type="Rhea" id="RHEA-COMP:11604"/>
        <dbReference type="ChEBI" id="CHEBI:15378"/>
        <dbReference type="ChEBI" id="CHEBI:29999"/>
        <dbReference type="ChEBI" id="CHEBI:30616"/>
        <dbReference type="ChEBI" id="CHEBI:83421"/>
        <dbReference type="ChEBI" id="CHEBI:456216"/>
        <dbReference type="EC" id="2.7.11.1"/>
    </reaction>
</comment>
<comment type="caution">
    <text evidence="23">The sequence shown here is derived from an EMBL/GenBank/DDBJ whole genome shotgun (WGS) entry which is preliminary data.</text>
</comment>
<dbReference type="PROSITE" id="PS50927">
    <property type="entry name" value="BULB_LECTIN"/>
    <property type="match status" value="1"/>
</dbReference>
<dbReference type="Gene3D" id="3.30.200.20">
    <property type="entry name" value="Phosphorylase Kinase, domain 1"/>
    <property type="match status" value="1"/>
</dbReference>
<dbReference type="GO" id="GO:0051707">
    <property type="term" value="P:response to other organism"/>
    <property type="evidence" value="ECO:0007669"/>
    <property type="project" value="UniProtKB-ARBA"/>
</dbReference>
<evidence type="ECO:0000256" key="1">
    <source>
        <dbReference type="ARBA" id="ARBA00004479"/>
    </source>
</evidence>
<dbReference type="PROSITE" id="PS00108">
    <property type="entry name" value="PROTEIN_KINASE_ST"/>
    <property type="match status" value="1"/>
</dbReference>
<dbReference type="GO" id="GO:0004674">
    <property type="term" value="F:protein serine/threonine kinase activity"/>
    <property type="evidence" value="ECO:0007669"/>
    <property type="project" value="UniProtKB-KW"/>
</dbReference>
<organism evidence="23 24">
    <name type="scientific">Rhynchospora pubera</name>
    <dbReference type="NCBI Taxonomy" id="906938"/>
    <lineage>
        <taxon>Eukaryota</taxon>
        <taxon>Viridiplantae</taxon>
        <taxon>Streptophyta</taxon>
        <taxon>Embryophyta</taxon>
        <taxon>Tracheophyta</taxon>
        <taxon>Spermatophyta</taxon>
        <taxon>Magnoliopsida</taxon>
        <taxon>Liliopsida</taxon>
        <taxon>Poales</taxon>
        <taxon>Cyperaceae</taxon>
        <taxon>Cyperoideae</taxon>
        <taxon>Rhynchosporeae</taxon>
        <taxon>Rhynchospora</taxon>
    </lineage>
</organism>
<dbReference type="SMART" id="SM00108">
    <property type="entry name" value="B_lectin"/>
    <property type="match status" value="1"/>
</dbReference>
<evidence type="ECO:0000256" key="15">
    <source>
        <dbReference type="ARBA" id="ARBA00047899"/>
    </source>
</evidence>
<evidence type="ECO:0000256" key="6">
    <source>
        <dbReference type="ARBA" id="ARBA00022729"/>
    </source>
</evidence>
<dbReference type="SMART" id="SM00220">
    <property type="entry name" value="S_TKc"/>
    <property type="match status" value="1"/>
</dbReference>
<evidence type="ECO:0000259" key="20">
    <source>
        <dbReference type="PROSITE" id="PS50011"/>
    </source>
</evidence>
<feature type="signal peptide" evidence="19">
    <location>
        <begin position="1"/>
        <end position="21"/>
    </location>
</feature>
<keyword evidence="13" id="KW-0675">Receptor</keyword>
<dbReference type="InterPro" id="IPR036426">
    <property type="entry name" value="Bulb-type_lectin_dom_sf"/>
</dbReference>
<reference evidence="23" key="1">
    <citation type="submission" date="2022-08" db="EMBL/GenBank/DDBJ databases">
        <authorList>
            <person name="Marques A."/>
        </authorList>
    </citation>
    <scope>NUCLEOTIDE SEQUENCE</scope>
    <source>
        <strain evidence="23">RhyPub2mFocal</strain>
        <tissue evidence="23">Leaves</tissue>
    </source>
</reference>
<dbReference type="Pfam" id="PF01453">
    <property type="entry name" value="B_lectin"/>
    <property type="match status" value="1"/>
</dbReference>
<dbReference type="GO" id="GO:0005524">
    <property type="term" value="F:ATP binding"/>
    <property type="evidence" value="ECO:0007669"/>
    <property type="project" value="UniProtKB-UniRule"/>
</dbReference>
<keyword evidence="4 17" id="KW-0808">Transferase</keyword>
<evidence type="ECO:0000256" key="8">
    <source>
        <dbReference type="ARBA" id="ARBA00022777"/>
    </source>
</evidence>
<dbReference type="SUPFAM" id="SSF56112">
    <property type="entry name" value="Protein kinase-like (PK-like)"/>
    <property type="match status" value="1"/>
</dbReference>
<gene>
    <name evidence="23" type="ORF">LUZ62_045809</name>
</gene>
<comment type="similarity">
    <text evidence="17">Belongs to the protein kinase superfamily. Ser/Thr protein kinase family.</text>
</comment>
<evidence type="ECO:0000256" key="18">
    <source>
        <dbReference type="PROSITE-ProRule" id="PRU10141"/>
    </source>
</evidence>
<dbReference type="FunFam" id="1.10.510.10:FF:000384">
    <property type="entry name" value="G-type lectin S-receptor-like serine/threonine-protein kinase"/>
    <property type="match status" value="1"/>
</dbReference>
<keyword evidence="3" id="KW-0245">EGF-like domain</keyword>
<dbReference type="PANTHER" id="PTHR47974">
    <property type="entry name" value="OS07G0415500 PROTEIN"/>
    <property type="match status" value="1"/>
</dbReference>
<dbReference type="InterPro" id="IPR017441">
    <property type="entry name" value="Protein_kinase_ATP_BS"/>
</dbReference>
<keyword evidence="24" id="KW-1185">Reference proteome</keyword>
<accession>A0AAV8FMV1</accession>
<dbReference type="Gene3D" id="2.90.10.10">
    <property type="entry name" value="Bulb-type lectin domain"/>
    <property type="match status" value="1"/>
</dbReference>
<evidence type="ECO:0000256" key="19">
    <source>
        <dbReference type="SAM" id="SignalP"/>
    </source>
</evidence>
<keyword evidence="7 17" id="KW-0547">Nucleotide-binding</keyword>
<evidence type="ECO:0000313" key="24">
    <source>
        <dbReference type="Proteomes" id="UP001140206"/>
    </source>
</evidence>
<evidence type="ECO:0000256" key="3">
    <source>
        <dbReference type="ARBA" id="ARBA00022536"/>
    </source>
</evidence>
<evidence type="ECO:0000256" key="10">
    <source>
        <dbReference type="ARBA" id="ARBA00022989"/>
    </source>
</evidence>
<dbReference type="PROSITE" id="PS50011">
    <property type="entry name" value="PROTEIN_KINASE_DOM"/>
    <property type="match status" value="1"/>
</dbReference>
<dbReference type="EMBL" id="JAMFTS010000002">
    <property type="protein sequence ID" value="KAJ4794563.1"/>
    <property type="molecule type" value="Genomic_DNA"/>
</dbReference>
<evidence type="ECO:0000256" key="13">
    <source>
        <dbReference type="ARBA" id="ARBA00023170"/>
    </source>
</evidence>
<keyword evidence="6 19" id="KW-0732">Signal</keyword>
<comment type="catalytic activity">
    <reaction evidence="15 17">
        <text>L-threonyl-[protein] + ATP = O-phospho-L-threonyl-[protein] + ADP + H(+)</text>
        <dbReference type="Rhea" id="RHEA:46608"/>
        <dbReference type="Rhea" id="RHEA-COMP:11060"/>
        <dbReference type="Rhea" id="RHEA-COMP:11605"/>
        <dbReference type="ChEBI" id="CHEBI:15378"/>
        <dbReference type="ChEBI" id="CHEBI:30013"/>
        <dbReference type="ChEBI" id="CHEBI:30616"/>
        <dbReference type="ChEBI" id="CHEBI:61977"/>
        <dbReference type="ChEBI" id="CHEBI:456216"/>
        <dbReference type="EC" id="2.7.11.1"/>
    </reaction>
</comment>
<evidence type="ECO:0000259" key="22">
    <source>
        <dbReference type="PROSITE" id="PS50948"/>
    </source>
</evidence>
<dbReference type="InterPro" id="IPR001480">
    <property type="entry name" value="Bulb-type_lectin_dom"/>
</dbReference>
<evidence type="ECO:0000259" key="21">
    <source>
        <dbReference type="PROSITE" id="PS50927"/>
    </source>
</evidence>
<evidence type="ECO:0000256" key="7">
    <source>
        <dbReference type="ARBA" id="ARBA00022741"/>
    </source>
</evidence>
<keyword evidence="5" id="KW-0812">Transmembrane</keyword>
<protein>
    <recommendedName>
        <fullName evidence="17">Receptor-like serine/threonine-protein kinase</fullName>
        <ecNumber evidence="17">2.7.11.1</ecNumber>
    </recommendedName>
</protein>
<dbReference type="SMART" id="SM00473">
    <property type="entry name" value="PAN_AP"/>
    <property type="match status" value="1"/>
</dbReference>
<evidence type="ECO:0000256" key="17">
    <source>
        <dbReference type="PIRNR" id="PIRNR000641"/>
    </source>
</evidence>
<comment type="subcellular location">
    <subcellularLocation>
        <location evidence="1">Membrane</location>
        <topology evidence="1">Single-pass type I membrane protein</topology>
    </subcellularLocation>
</comment>
<keyword evidence="10" id="KW-1133">Transmembrane helix</keyword>
<evidence type="ECO:0000256" key="2">
    <source>
        <dbReference type="ARBA" id="ARBA00022527"/>
    </source>
</evidence>
<keyword evidence="2 17" id="KW-0723">Serine/threonine-protein kinase</keyword>
<dbReference type="CDD" id="cd00028">
    <property type="entry name" value="B_lectin"/>
    <property type="match status" value="1"/>
</dbReference>
<dbReference type="PROSITE" id="PS00107">
    <property type="entry name" value="PROTEIN_KINASE_ATP"/>
    <property type="match status" value="1"/>
</dbReference>